<dbReference type="GO" id="GO:0015031">
    <property type="term" value="P:protein transport"/>
    <property type="evidence" value="ECO:0007669"/>
    <property type="project" value="UniProtKB-UniRule"/>
</dbReference>
<proteinExistence type="inferred from homology"/>
<comment type="function">
    <text evidence="2">Acts as component of the GARP complex that is involved in retrograde transport from early and late endosomes to the trans-Golgi network (TGN).</text>
</comment>
<dbReference type="EMBL" id="CAMPGE010027649">
    <property type="protein sequence ID" value="CAI2385265.1"/>
    <property type="molecule type" value="Genomic_DNA"/>
</dbReference>
<dbReference type="PANTHER" id="PTHR15954">
    <property type="entry name" value="VACUOLAR PROTEIN SORTING-ASSOCIATED PROTEIN 51 HOMOLOG"/>
    <property type="match status" value="1"/>
</dbReference>
<comment type="subunit">
    <text evidence="2">Component of the Golgi-associated retrograde protein (GARP) complex.</text>
</comment>
<dbReference type="GO" id="GO:0000938">
    <property type="term" value="C:GARP complex"/>
    <property type="evidence" value="ECO:0007669"/>
    <property type="project" value="UniProtKB-UniRule"/>
</dbReference>
<dbReference type="GO" id="GO:0032456">
    <property type="term" value="P:endocytic recycling"/>
    <property type="evidence" value="ECO:0007669"/>
    <property type="project" value="TreeGrafter"/>
</dbReference>
<keyword evidence="3" id="KW-0175">Coiled coil</keyword>
<dbReference type="GO" id="GO:0007030">
    <property type="term" value="P:Golgi organization"/>
    <property type="evidence" value="ECO:0007669"/>
    <property type="project" value="UniProtKB-UniRule"/>
</dbReference>
<dbReference type="Proteomes" id="UP001295684">
    <property type="component" value="Unassembled WGS sequence"/>
</dbReference>
<dbReference type="GO" id="GO:0006869">
    <property type="term" value="P:lipid transport"/>
    <property type="evidence" value="ECO:0007669"/>
    <property type="project" value="UniProtKB-UniRule"/>
</dbReference>
<evidence type="ECO:0000313" key="5">
    <source>
        <dbReference type="Proteomes" id="UP001295684"/>
    </source>
</evidence>
<dbReference type="GO" id="GO:1990745">
    <property type="term" value="C:EARP complex"/>
    <property type="evidence" value="ECO:0007669"/>
    <property type="project" value="TreeGrafter"/>
</dbReference>
<sequence>MKTYLNDQVRTKDMDELIRMDNNLNSEIRTLDGELQSLVYENYHKFISATDIVTSIKNNMTELDQELESLKDSISKVNTSYSNVDNKLKYKWKEIKRLDTLEKDLQKLKNLRDLPDNFKEAIDAYEEDSESISVLEKPIKQYIDYKKILENYKDTNFLKSLYEEISVYVMKVKNYLRRDIEREDRDSDEFYKMAKYLIKLGVDPSDIRTVFCNFKLVNIDKKIKVIRASASICEEVDPKIQKKLLDAYGKKLEQSHYKAEEEKLAEEEKSQIIKEKSIEHLRHSKFDKKVIIKELNERNTVNIGVLSSSQLKKGTVTWFVKKFGEKLFDFIDSTITEFKSLFPDDIKPMKQFLNKFFNIYMGNLKELLGATYLSYYNMTECLSTIHRQASQFEAKIKIKHFSLTDRFCEIAEATIRTQLINSMKKLYKKTADYLHQFSLDCQGIHNNSSTYTHEEQQYALNELVENTYDLLMTECSLTIGEARPLVKYQEQFLGGNNAFISLIHNQIVEYFQVFAEMVKANLEKSSFVHHDTEENSKSQDSSAEMDLDEEKKIKGLAGQSLKELEIVPLNSFNLLCLMNICKKIKEKGMTQVVSIVNELVHAEETKESETLLGSVELWSNFEMDKVPIIKVKLKSLLKHCIKFYVLFISKFVNEKLRKYVRKFDFYYEEEPVLISHEVVEIFRRFKQEWKHLDLVDNEAAKAISPFAQIPTPELLEKSKKHGSIMLEMDMFSSRKKKIFSGIQVSRFSIFAAIALSTFKTLCERIRRTRLSQKAFEQLHADISFMFKMTLSFCKNEDVAIINGIVNQVMYTVINRCVEHKHLDVLIVNNMVNLAQKKLEKA</sequence>
<keyword evidence="2" id="KW-0333">Golgi apparatus</keyword>
<keyword evidence="2" id="KW-0813">Transport</keyword>
<evidence type="ECO:0000256" key="2">
    <source>
        <dbReference type="RuleBase" id="RU368010"/>
    </source>
</evidence>
<comment type="caution">
    <text evidence="4">The sequence shown here is derived from an EMBL/GenBank/DDBJ whole genome shotgun (WGS) entry which is preliminary data.</text>
</comment>
<dbReference type="Pfam" id="PF08700">
    <property type="entry name" value="VPS51_Exo84_N"/>
    <property type="match status" value="1"/>
</dbReference>
<dbReference type="GO" id="GO:0016020">
    <property type="term" value="C:membrane"/>
    <property type="evidence" value="ECO:0007669"/>
    <property type="project" value="TreeGrafter"/>
</dbReference>
<evidence type="ECO:0000256" key="3">
    <source>
        <dbReference type="SAM" id="Coils"/>
    </source>
</evidence>
<dbReference type="AlphaFoldDB" id="A0AAD2DA76"/>
<keyword evidence="5" id="KW-1185">Reference proteome</keyword>
<feature type="coiled-coil region" evidence="3">
    <location>
        <begin position="53"/>
        <end position="111"/>
    </location>
</feature>
<keyword evidence="2" id="KW-0445">Lipid transport</keyword>
<dbReference type="InterPro" id="IPR014812">
    <property type="entry name" value="Vps51"/>
</dbReference>
<accession>A0AAD2DA76</accession>
<comment type="similarity">
    <text evidence="1 2">Belongs to the VPS51 family.</text>
</comment>
<dbReference type="GO" id="GO:0007041">
    <property type="term" value="P:lysosomal transport"/>
    <property type="evidence" value="ECO:0007669"/>
    <property type="project" value="TreeGrafter"/>
</dbReference>
<evidence type="ECO:0000256" key="1">
    <source>
        <dbReference type="ARBA" id="ARBA00006080"/>
    </source>
</evidence>
<evidence type="ECO:0000313" key="4">
    <source>
        <dbReference type="EMBL" id="CAI2385265.1"/>
    </source>
</evidence>
<dbReference type="GO" id="GO:0042147">
    <property type="term" value="P:retrograde transport, endosome to Golgi"/>
    <property type="evidence" value="ECO:0007669"/>
    <property type="project" value="UniProtKB-UniRule"/>
</dbReference>
<gene>
    <name evidence="4" type="ORF">ECRASSUSDP1_LOCUS26818</name>
</gene>
<reference evidence="4" key="1">
    <citation type="submission" date="2023-07" db="EMBL/GenBank/DDBJ databases">
        <authorList>
            <consortium name="AG Swart"/>
            <person name="Singh M."/>
            <person name="Singh A."/>
            <person name="Seah K."/>
            <person name="Emmerich C."/>
        </authorList>
    </citation>
    <scope>NUCLEOTIDE SEQUENCE</scope>
    <source>
        <strain evidence="4">DP1</strain>
    </source>
</reference>
<dbReference type="PANTHER" id="PTHR15954:SF4">
    <property type="entry name" value="VACUOLAR PROTEIN SORTING-ASSOCIATED PROTEIN 51 HOMOLOG"/>
    <property type="match status" value="1"/>
</dbReference>
<comment type="subcellular location">
    <subcellularLocation>
        <location evidence="2">Golgi apparatus</location>
        <location evidence="2">trans-Golgi network</location>
    </subcellularLocation>
</comment>
<dbReference type="GO" id="GO:0048193">
    <property type="term" value="P:Golgi vesicle transport"/>
    <property type="evidence" value="ECO:0007669"/>
    <property type="project" value="TreeGrafter"/>
</dbReference>
<dbReference type="GO" id="GO:0005829">
    <property type="term" value="C:cytosol"/>
    <property type="evidence" value="ECO:0007669"/>
    <property type="project" value="GOC"/>
</dbReference>
<name>A0AAD2DA76_EUPCR</name>
<protein>
    <recommendedName>
        <fullName evidence="2">Vacuolar protein sorting-associated protein 51 homolog</fullName>
    </recommendedName>
</protein>
<keyword evidence="2" id="KW-0653">Protein transport</keyword>
<organism evidence="4 5">
    <name type="scientific">Euplotes crassus</name>
    <dbReference type="NCBI Taxonomy" id="5936"/>
    <lineage>
        <taxon>Eukaryota</taxon>
        <taxon>Sar</taxon>
        <taxon>Alveolata</taxon>
        <taxon>Ciliophora</taxon>
        <taxon>Intramacronucleata</taxon>
        <taxon>Spirotrichea</taxon>
        <taxon>Hypotrichia</taxon>
        <taxon>Euplotida</taxon>
        <taxon>Euplotidae</taxon>
        <taxon>Moneuplotes</taxon>
    </lineage>
</organism>